<name>A0ACC1JX85_9FUNG</name>
<dbReference type="EMBL" id="JANBUJ010001027">
    <property type="protein sequence ID" value="KAJ2769046.1"/>
    <property type="molecule type" value="Genomic_DNA"/>
</dbReference>
<comment type="caution">
    <text evidence="1">The sequence shown here is derived from an EMBL/GenBank/DDBJ whole genome shotgun (WGS) entry which is preliminary data.</text>
</comment>
<dbReference type="Proteomes" id="UP001140234">
    <property type="component" value="Unassembled WGS sequence"/>
</dbReference>
<proteinExistence type="predicted"/>
<gene>
    <name evidence="1" type="primary">SWC5</name>
    <name evidence="1" type="ORF">IWQ57_003276</name>
</gene>
<protein>
    <submittedName>
        <fullName evidence="1">Swr complex subunit</fullName>
    </submittedName>
</protein>
<reference evidence="1" key="1">
    <citation type="submission" date="2022-07" db="EMBL/GenBank/DDBJ databases">
        <title>Phylogenomic reconstructions and comparative analyses of Kickxellomycotina fungi.</title>
        <authorList>
            <person name="Reynolds N.K."/>
            <person name="Stajich J.E."/>
            <person name="Barry K."/>
            <person name="Grigoriev I.V."/>
            <person name="Crous P."/>
            <person name="Smith M.E."/>
        </authorList>
    </citation>
    <scope>NUCLEOTIDE SEQUENCE</scope>
    <source>
        <strain evidence="1">CBS 109366</strain>
    </source>
</reference>
<sequence length="215" mass="23139">MSLADLYKDGADLSGSGEESEEDFVPSEASDDGGDDSGSDDPSAEEAGEGDDDSASDTAQQKEQGDQEEREKQETHKRRIEAIAQEMLAPVGPRKAARTAGDEEPAPAADTPRVEPDDGASKEAAGEPAGTGVAEPKRAPRRASKFSKIAEQVEKRRTAKGNTLDTARRAWAGFVAAEGIRDELDKANKDGYVERQQFLGRVDQRTYERSRGQGR</sequence>
<accession>A0ACC1JX85</accession>
<organism evidence="1 2">
    <name type="scientific">Coemansia nantahalensis</name>
    <dbReference type="NCBI Taxonomy" id="2789366"/>
    <lineage>
        <taxon>Eukaryota</taxon>
        <taxon>Fungi</taxon>
        <taxon>Fungi incertae sedis</taxon>
        <taxon>Zoopagomycota</taxon>
        <taxon>Kickxellomycotina</taxon>
        <taxon>Kickxellomycetes</taxon>
        <taxon>Kickxellales</taxon>
        <taxon>Kickxellaceae</taxon>
        <taxon>Coemansia</taxon>
    </lineage>
</organism>
<evidence type="ECO:0000313" key="2">
    <source>
        <dbReference type="Proteomes" id="UP001140234"/>
    </source>
</evidence>
<keyword evidence="2" id="KW-1185">Reference proteome</keyword>
<evidence type="ECO:0000313" key="1">
    <source>
        <dbReference type="EMBL" id="KAJ2769046.1"/>
    </source>
</evidence>